<dbReference type="AlphaFoldDB" id="A0A151ABG3"/>
<dbReference type="SUPFAM" id="SSF46785">
    <property type="entry name" value="Winged helix' DNA-binding domain"/>
    <property type="match status" value="1"/>
</dbReference>
<evidence type="ECO:0000259" key="4">
    <source>
        <dbReference type="PROSITE" id="PS50956"/>
    </source>
</evidence>
<dbReference type="Pfam" id="PF13412">
    <property type="entry name" value="HTH_24"/>
    <property type="match status" value="1"/>
</dbReference>
<keyword evidence="7" id="KW-1185">Reference proteome</keyword>
<name>A0A151ABG3_9EURY</name>
<reference evidence="6 7" key="1">
    <citation type="submission" date="2016-02" db="EMBL/GenBank/DDBJ databases">
        <title>Genome sequence of Halalkalicoccus paucihalophilus DSM 24557.</title>
        <authorList>
            <person name="Poehlein A."/>
            <person name="Daniel R."/>
        </authorList>
    </citation>
    <scope>NUCLEOTIDE SEQUENCE [LARGE SCALE GENOMIC DNA]</scope>
    <source>
        <strain evidence="6 7">DSM 24557</strain>
    </source>
</reference>
<dbReference type="InterPro" id="IPR019888">
    <property type="entry name" value="Tscrpt_reg_AsnC-like"/>
</dbReference>
<dbReference type="EMBL" id="LTAZ01000012">
    <property type="protein sequence ID" value="KYH24842.1"/>
    <property type="molecule type" value="Genomic_DNA"/>
</dbReference>
<dbReference type="PANTHER" id="PTHR30154">
    <property type="entry name" value="LEUCINE-RESPONSIVE REGULATORY PROTEIN"/>
    <property type="match status" value="1"/>
</dbReference>
<dbReference type="CDD" id="cd00090">
    <property type="entry name" value="HTH_ARSR"/>
    <property type="match status" value="1"/>
</dbReference>
<keyword evidence="3" id="KW-0804">Transcription</keyword>
<dbReference type="Pfam" id="PF02080">
    <property type="entry name" value="TrkA_C"/>
    <property type="match status" value="1"/>
</dbReference>
<feature type="domain" description="RCK C-terminal" evidence="5">
    <location>
        <begin position="158"/>
        <end position="246"/>
    </location>
</feature>
<dbReference type="SMART" id="SM00344">
    <property type="entry name" value="HTH_ASNC"/>
    <property type="match status" value="1"/>
</dbReference>
<gene>
    <name evidence="6" type="primary">ptr1_2</name>
    <name evidence="6" type="ORF">HAPAU_32190</name>
</gene>
<keyword evidence="1" id="KW-0805">Transcription regulation</keyword>
<dbReference type="InterPro" id="IPR000485">
    <property type="entry name" value="AsnC-type_HTH_dom"/>
</dbReference>
<dbReference type="GO" id="GO:0006813">
    <property type="term" value="P:potassium ion transport"/>
    <property type="evidence" value="ECO:0007669"/>
    <property type="project" value="InterPro"/>
</dbReference>
<dbReference type="PANTHER" id="PTHR30154:SF34">
    <property type="entry name" value="TRANSCRIPTIONAL REGULATOR AZLB"/>
    <property type="match status" value="1"/>
</dbReference>
<evidence type="ECO:0000313" key="6">
    <source>
        <dbReference type="EMBL" id="KYH24842.1"/>
    </source>
</evidence>
<dbReference type="PROSITE" id="PS50956">
    <property type="entry name" value="HTH_ASNC_2"/>
    <property type="match status" value="1"/>
</dbReference>
<keyword evidence="2" id="KW-0238">DNA-binding</keyword>
<dbReference type="PATRIC" id="fig|1008153.3.peg.3373"/>
<dbReference type="Proteomes" id="UP000075321">
    <property type="component" value="Unassembled WGS sequence"/>
</dbReference>
<dbReference type="GO" id="GO:0043200">
    <property type="term" value="P:response to amino acid"/>
    <property type="evidence" value="ECO:0007669"/>
    <property type="project" value="TreeGrafter"/>
</dbReference>
<dbReference type="InterPro" id="IPR036390">
    <property type="entry name" value="WH_DNA-bd_sf"/>
</dbReference>
<comment type="caution">
    <text evidence="6">The sequence shown here is derived from an EMBL/GenBank/DDBJ whole genome shotgun (WGS) entry which is preliminary data.</text>
</comment>
<organism evidence="6 7">
    <name type="scientific">Halalkalicoccus paucihalophilus</name>
    <dbReference type="NCBI Taxonomy" id="1008153"/>
    <lineage>
        <taxon>Archaea</taxon>
        <taxon>Methanobacteriati</taxon>
        <taxon>Methanobacteriota</taxon>
        <taxon>Stenosarchaea group</taxon>
        <taxon>Halobacteria</taxon>
        <taxon>Halobacteriales</taxon>
        <taxon>Halococcaceae</taxon>
        <taxon>Halalkalicoccus</taxon>
    </lineage>
</organism>
<accession>A0A151ABG3</accession>
<dbReference type="OrthoDB" id="6762at2157"/>
<feature type="domain" description="HTH asnC-type" evidence="4">
    <location>
        <begin position="5"/>
        <end position="68"/>
    </location>
</feature>
<dbReference type="Gene3D" id="1.10.10.10">
    <property type="entry name" value="Winged helix-like DNA-binding domain superfamily/Winged helix DNA-binding domain"/>
    <property type="match status" value="1"/>
</dbReference>
<evidence type="ECO:0000256" key="1">
    <source>
        <dbReference type="ARBA" id="ARBA00023015"/>
    </source>
</evidence>
<dbReference type="InterPro" id="IPR036721">
    <property type="entry name" value="RCK_C_sf"/>
</dbReference>
<dbReference type="Gene3D" id="3.30.70.1450">
    <property type="entry name" value="Regulator of K+ conductance, C-terminal domain"/>
    <property type="match status" value="1"/>
</dbReference>
<dbReference type="InterPro" id="IPR011991">
    <property type="entry name" value="ArsR-like_HTH"/>
</dbReference>
<dbReference type="SUPFAM" id="SSF116726">
    <property type="entry name" value="TrkA C-terminal domain-like"/>
    <property type="match status" value="1"/>
</dbReference>
<dbReference type="InterPro" id="IPR006037">
    <property type="entry name" value="RCK_C"/>
</dbReference>
<evidence type="ECO:0000256" key="2">
    <source>
        <dbReference type="ARBA" id="ARBA00023125"/>
    </source>
</evidence>
<evidence type="ECO:0000259" key="5">
    <source>
        <dbReference type="PROSITE" id="PS51202"/>
    </source>
</evidence>
<dbReference type="GO" id="GO:0005829">
    <property type="term" value="C:cytosol"/>
    <property type="evidence" value="ECO:0007669"/>
    <property type="project" value="TreeGrafter"/>
</dbReference>
<dbReference type="GO" id="GO:0043565">
    <property type="term" value="F:sequence-specific DNA binding"/>
    <property type="evidence" value="ECO:0007669"/>
    <property type="project" value="InterPro"/>
</dbReference>
<sequence length="250" mass="27811">MQARLDDIDRRILYYLRVDARNTTAPMIAEEVDVSAATIRNRIDQLEEKGVIQGYHADIDYEIADGKLMNIFLCNAPTNVDDIVARVLQVPGVVHVRSTMTGRENLHVQAIGDNTQDLTRIKQELAELKLEIEDEGLVNGEYYRPYDQYGPAETHDLSPLMDFMRLSGGAEVIEIPVIEDTPIADKMIKDAVADGILGEDVLVIAVEREDEVITPRGETSLQIGDVVTVFSRQGVQDELLEAFTGISSAR</sequence>
<proteinExistence type="predicted"/>
<dbReference type="PRINTS" id="PR00033">
    <property type="entry name" value="HTHASNC"/>
</dbReference>
<dbReference type="RefSeq" id="WP_066384561.1">
    <property type="nucleotide sequence ID" value="NZ_LTAZ01000012.1"/>
</dbReference>
<dbReference type="GO" id="GO:0008324">
    <property type="term" value="F:monoatomic cation transmembrane transporter activity"/>
    <property type="evidence" value="ECO:0007669"/>
    <property type="project" value="InterPro"/>
</dbReference>
<protein>
    <submittedName>
        <fullName evidence="6">HTH-type transcriptional regulator Ptr1</fullName>
    </submittedName>
</protein>
<dbReference type="PROSITE" id="PS51202">
    <property type="entry name" value="RCK_C"/>
    <property type="match status" value="1"/>
</dbReference>
<dbReference type="InterPro" id="IPR036388">
    <property type="entry name" value="WH-like_DNA-bd_sf"/>
</dbReference>
<evidence type="ECO:0000256" key="3">
    <source>
        <dbReference type="ARBA" id="ARBA00023163"/>
    </source>
</evidence>
<evidence type="ECO:0000313" key="7">
    <source>
        <dbReference type="Proteomes" id="UP000075321"/>
    </source>
</evidence>